<dbReference type="InterPro" id="IPR008928">
    <property type="entry name" value="6-hairpin_glycosidase_sf"/>
</dbReference>
<dbReference type="GO" id="GO:0016787">
    <property type="term" value="F:hydrolase activity"/>
    <property type="evidence" value="ECO:0007669"/>
    <property type="project" value="UniProtKB-KW"/>
</dbReference>
<comment type="caution">
    <text evidence="8">The sequence shown here is derived from an EMBL/GenBank/DDBJ whole genome shotgun (WGS) entry which is preliminary data.</text>
</comment>
<organism evidence="8 9">
    <name type="scientific">Lederbergia graminis</name>
    <dbReference type="NCBI Taxonomy" id="735518"/>
    <lineage>
        <taxon>Bacteria</taxon>
        <taxon>Bacillati</taxon>
        <taxon>Bacillota</taxon>
        <taxon>Bacilli</taxon>
        <taxon>Bacillales</taxon>
        <taxon>Bacillaceae</taxon>
        <taxon>Lederbergia</taxon>
    </lineage>
</organism>
<dbReference type="EMBL" id="JBHSMC010000011">
    <property type="protein sequence ID" value="MFC5464859.1"/>
    <property type="molecule type" value="Genomic_DNA"/>
</dbReference>
<dbReference type="RefSeq" id="WP_382350337.1">
    <property type="nucleotide sequence ID" value="NZ_JBHSMC010000011.1"/>
</dbReference>
<dbReference type="EC" id="3.2.1.40" evidence="2"/>
<keyword evidence="9" id="KW-1185">Reference proteome</keyword>
<evidence type="ECO:0000259" key="7">
    <source>
        <dbReference type="Pfam" id="PF17390"/>
    </source>
</evidence>
<evidence type="ECO:0000259" key="5">
    <source>
        <dbReference type="Pfam" id="PF08531"/>
    </source>
</evidence>
<dbReference type="Proteomes" id="UP001596147">
    <property type="component" value="Unassembled WGS sequence"/>
</dbReference>
<dbReference type="InterPro" id="IPR035398">
    <property type="entry name" value="Bac_rhamnosid_C"/>
</dbReference>
<dbReference type="Gene3D" id="2.60.420.10">
    <property type="entry name" value="Maltose phosphorylase, domain 3"/>
    <property type="match status" value="1"/>
</dbReference>
<sequence>MKNINTENNRLQPVRLRVEYVENPIGINIPNPRFSWEFAPARNQFQTAYQIIVADDEVSVLAGIGQQWDSGKVISADTLHIEYEGAPLVSGRRYYWTVRCWNQADESWGAESVAFFETGILTEEEWTACWIGAKEEIASPLFRKAFQINKKVKHATTFVTGLGYFEFYMNGSKMGDHVLVPNWTDYDDRQIEGLLYPFDDQTTKRINYLQYDVKEQLLQGENVIGIMLGNGFYKQTERIVEGKMSYGAPKLILQLAILYEDGSREIIISDESWKTTSGPIVFNNVFYGEVYDARLELPGWAKRGYDDSVWDLAQLVRIPTGKLTSQLSPPDKIIDTIAPVSRTEVKPGQYVFDFGQNISGWVRIRMQGEAGERVTLRFAEEVKEGGELDFTSSGGDEQVQQDVYILKGDGIEEYEPRFTWHGFRYVEVSGYSGILKLTDLIGVVVHAAVPSTGEFSCSEPLLNQIQTAYRWSQLTNLHGGVPSDCPHRERLGYTGDGHLTAEAAMFNFDMASFYTKWIGDISDSQNRQTGFVPHTAPFNGGGGGVGWGSAYVIMPWLMYRHYGDKRILSEHYEGMKNWMEYLGTRNEGGYLVRYEEPDSWFLGDWCVPGQMELPPTLVNNFFYAFTTKMMEKIAHVLGNKEDGNHFADLYQNICRAFHEEFFDEKRSCYSIGKQSADIFPFVLDCVPEDSVDQVWKHVLHHYKHELNEHLDTGIFGTAYLFDVLSEKGETDTAFNMMLKRDYPSYGYMLENGATTLWETWEGEGSHNHPMFGSVSAWFYKYIAGIAPHPDAIAFSQVVFNPFSVKKLAYATASIHTIRGTYAIHWSRKENGESEVEVVIPANCRAEIYLPLKDKGHDIACIFERNEGRYIWNQGESVENSECTFSRKENELMISLSSGRYSFQMQTTRKESVKN</sequence>
<protein>
    <recommendedName>
        <fullName evidence="2">alpha-L-rhamnosidase</fullName>
        <ecNumber evidence="2">3.2.1.40</ecNumber>
    </recommendedName>
</protein>
<proteinExistence type="predicted"/>
<dbReference type="Gene3D" id="2.60.40.10">
    <property type="entry name" value="Immunoglobulins"/>
    <property type="match status" value="1"/>
</dbReference>
<dbReference type="InterPro" id="IPR012341">
    <property type="entry name" value="6hp_glycosidase-like_sf"/>
</dbReference>
<dbReference type="InterPro" id="IPR013783">
    <property type="entry name" value="Ig-like_fold"/>
</dbReference>
<evidence type="ECO:0000259" key="6">
    <source>
        <dbReference type="Pfam" id="PF17389"/>
    </source>
</evidence>
<evidence type="ECO:0000256" key="3">
    <source>
        <dbReference type="ARBA" id="ARBA00022801"/>
    </source>
</evidence>
<dbReference type="SUPFAM" id="SSF48208">
    <property type="entry name" value="Six-hairpin glycosidases"/>
    <property type="match status" value="1"/>
</dbReference>
<feature type="domain" description="Bacterial alpha-L-rhamnosidase N-terminal" evidence="5">
    <location>
        <begin position="150"/>
        <end position="333"/>
    </location>
</feature>
<dbReference type="Pfam" id="PF17390">
    <property type="entry name" value="Bac_rhamnosid_C"/>
    <property type="match status" value="1"/>
</dbReference>
<evidence type="ECO:0000259" key="4">
    <source>
        <dbReference type="Pfam" id="PF05592"/>
    </source>
</evidence>
<dbReference type="Pfam" id="PF25788">
    <property type="entry name" value="Ig_Rha78A_N"/>
    <property type="match status" value="1"/>
</dbReference>
<accession>A0ABW0LGC7</accession>
<dbReference type="InterPro" id="IPR013737">
    <property type="entry name" value="Bac_rhamnosid_N"/>
</dbReference>
<feature type="domain" description="Alpha-L-rhamnosidase C-terminal" evidence="7">
    <location>
        <begin position="785"/>
        <end position="854"/>
    </location>
</feature>
<keyword evidence="3 8" id="KW-0378">Hydrolase</keyword>
<dbReference type="PIRSF" id="PIRSF010631">
    <property type="entry name" value="A-rhamnsds"/>
    <property type="match status" value="1"/>
</dbReference>
<dbReference type="InterPro" id="IPR035396">
    <property type="entry name" value="Bac_rhamnosid6H"/>
</dbReference>
<reference evidence="9" key="1">
    <citation type="journal article" date="2019" name="Int. J. Syst. Evol. Microbiol.">
        <title>The Global Catalogue of Microorganisms (GCM) 10K type strain sequencing project: providing services to taxonomists for standard genome sequencing and annotation.</title>
        <authorList>
            <consortium name="The Broad Institute Genomics Platform"/>
            <consortium name="The Broad Institute Genome Sequencing Center for Infectious Disease"/>
            <person name="Wu L."/>
            <person name="Ma J."/>
        </authorList>
    </citation>
    <scope>NUCLEOTIDE SEQUENCE [LARGE SCALE GENOMIC DNA]</scope>
    <source>
        <strain evidence="9">CGMCC 1.12237</strain>
    </source>
</reference>
<dbReference type="Pfam" id="PF05592">
    <property type="entry name" value="Bac_rhamnosid"/>
    <property type="match status" value="1"/>
</dbReference>
<comment type="catalytic activity">
    <reaction evidence="1">
        <text>Hydrolysis of terminal non-reducing alpha-L-rhamnose residues in alpha-L-rhamnosides.</text>
        <dbReference type="EC" id="3.2.1.40"/>
    </reaction>
</comment>
<feature type="domain" description="Alpha-L-rhamnosidase six-hairpin glycosidase" evidence="6">
    <location>
        <begin position="451"/>
        <end position="782"/>
    </location>
</feature>
<dbReference type="PANTHER" id="PTHR33307">
    <property type="entry name" value="ALPHA-RHAMNOSIDASE (EUROFUNG)"/>
    <property type="match status" value="1"/>
</dbReference>
<dbReference type="Pfam" id="PF08531">
    <property type="entry name" value="Bac_rhamnosid_N"/>
    <property type="match status" value="1"/>
</dbReference>
<evidence type="ECO:0000313" key="9">
    <source>
        <dbReference type="Proteomes" id="UP001596147"/>
    </source>
</evidence>
<dbReference type="Gene3D" id="1.50.10.10">
    <property type="match status" value="1"/>
</dbReference>
<evidence type="ECO:0000256" key="2">
    <source>
        <dbReference type="ARBA" id="ARBA00012652"/>
    </source>
</evidence>
<dbReference type="InterPro" id="IPR016007">
    <property type="entry name" value="Alpha_rhamnosid"/>
</dbReference>
<dbReference type="PANTHER" id="PTHR33307:SF6">
    <property type="entry name" value="ALPHA-RHAMNOSIDASE (EUROFUNG)-RELATED"/>
    <property type="match status" value="1"/>
</dbReference>
<dbReference type="InterPro" id="IPR008902">
    <property type="entry name" value="Rhamnosid_concanavalin"/>
</dbReference>
<name>A0ABW0LGC7_9BACI</name>
<evidence type="ECO:0000313" key="8">
    <source>
        <dbReference type="EMBL" id="MFC5464859.1"/>
    </source>
</evidence>
<dbReference type="Gene3D" id="2.60.120.260">
    <property type="entry name" value="Galactose-binding domain-like"/>
    <property type="match status" value="2"/>
</dbReference>
<feature type="domain" description="Alpha-L-rhamnosidase concanavalin-like" evidence="4">
    <location>
        <begin position="344"/>
        <end position="446"/>
    </location>
</feature>
<evidence type="ECO:0000256" key="1">
    <source>
        <dbReference type="ARBA" id="ARBA00001445"/>
    </source>
</evidence>
<dbReference type="Pfam" id="PF17389">
    <property type="entry name" value="Bac_rhamnosid6H"/>
    <property type="match status" value="1"/>
</dbReference>
<gene>
    <name evidence="8" type="ORF">ACFPM4_08840</name>
</gene>